<proteinExistence type="predicted"/>
<feature type="region of interest" description="Disordered" evidence="1">
    <location>
        <begin position="768"/>
        <end position="875"/>
    </location>
</feature>
<dbReference type="GO" id="GO:0035556">
    <property type="term" value="P:intracellular signal transduction"/>
    <property type="evidence" value="ECO:0007669"/>
    <property type="project" value="InterPro"/>
</dbReference>
<dbReference type="GO" id="GO:0005737">
    <property type="term" value="C:cytoplasm"/>
    <property type="evidence" value="ECO:0007669"/>
    <property type="project" value="TreeGrafter"/>
</dbReference>
<dbReference type="Gene3D" id="3.80.10.10">
    <property type="entry name" value="Ribonuclease Inhibitor"/>
    <property type="match status" value="1"/>
</dbReference>
<feature type="compositionally biased region" description="Polar residues" evidence="1">
    <location>
        <begin position="554"/>
        <end position="566"/>
    </location>
</feature>
<dbReference type="GO" id="GO:0005085">
    <property type="term" value="F:guanyl-nucleotide exchange factor activity"/>
    <property type="evidence" value="ECO:0007669"/>
    <property type="project" value="InterPro"/>
</dbReference>
<dbReference type="PANTHER" id="PTHR12673:SF270">
    <property type="entry name" value="FYVE-TYPE DOMAIN-CONTAINING PROTEIN"/>
    <property type="match status" value="1"/>
</dbReference>
<dbReference type="Pfam" id="PF00621">
    <property type="entry name" value="RhoGEF"/>
    <property type="match status" value="1"/>
</dbReference>
<feature type="region of interest" description="Disordered" evidence="1">
    <location>
        <begin position="424"/>
        <end position="525"/>
    </location>
</feature>
<dbReference type="InterPro" id="IPR001611">
    <property type="entry name" value="Leu-rich_rpt"/>
</dbReference>
<dbReference type="Pfam" id="PF13855">
    <property type="entry name" value="LRR_8"/>
    <property type="match status" value="1"/>
</dbReference>
<evidence type="ECO:0000256" key="1">
    <source>
        <dbReference type="SAM" id="MobiDB-lite"/>
    </source>
</evidence>
<feature type="compositionally biased region" description="Low complexity" evidence="1">
    <location>
        <begin position="801"/>
        <end position="814"/>
    </location>
</feature>
<comment type="caution">
    <text evidence="3">The sequence shown here is derived from an EMBL/GenBank/DDBJ whole genome shotgun (WGS) entry which is preliminary data.</text>
</comment>
<dbReference type="SUPFAM" id="SSF50729">
    <property type="entry name" value="PH domain-like"/>
    <property type="match status" value="1"/>
</dbReference>
<feature type="region of interest" description="Disordered" evidence="1">
    <location>
        <begin position="1"/>
        <end position="115"/>
    </location>
</feature>
<sequence length="1419" mass="153410">MRLTADTSSLDESLSTGIPLVPGHSFLQTPLVRSVSEGESSRLDSSPTHSFARPPKVPPLPDPSQFPDPYPQRSQYSRMSDRLSSTLPALSSEGSSSASTRSSAYTSSGSALTSSDYGHIHVATGEDEEIGVAVGITSDDVDQILQTKAVTPSCAGRTPIDQTRWSEYSASIRSRSSSIGQNNTNSVHENGMPRLRENPSFDMGWQTVDERDEVGLTSDEETDDLGEEDDEVDNKEEERTSAVVVAEEGRGLIVTGEGIPIVQLRVDPGTTHLLLGSSSTPGTVAIFLMGALPQICNTLLALDISANFLNAVPIALASCENLEELNVASNPLRVLPAFLTQLTSLRVLIADSTGIGSLPDSLCALDKLHTLSVRRNKMHSLPSWLCLLPSLQELYLDGNPFQGPWQALVEPLLAKTSMPPLYPPSTPIIPPSPASLADSSVGLETDTESEPTSAGPEGPSFSQFDDDTITPARAPMLGRSATSLPTQPLPKAVPRGLIRTKTAPNGSFFSSKSRPRTEAADGLRMSKRVEDSGYYTDHDLRRMKSAGELRSSFDQYDSQISPQDSPVVTPARPALPNYSTSASSSNLLTVVGGSPESDRLIVPKRYASLGVSSSSSTPTRNPRPSLPQALFDPSSGTLELTVPESSRISAVETISPATSPRRPLSRDPPRSSPSYGERNSTARQSQSHSKDREKSGRWGFLKKMSMGKMRPGPDSPAPPYRPTTTYSRTSQAESGIVSASNPITPFSSTSPQIDLRFSTTEFFGPLTGGAPSVALSPPELENETETPTSEKASPIPPPAIPGSFLIPSSSPVPRSSRRRSFLPVDDTATIPSLSPVPFLERLSGGDDADEPRPSMSSSPTPDSDSVDFATRREEERAREAYTRALRSVMAYLKDMNDLGLSQGGNTISMYSGGEENLSNGMRSRRPTIIERSNSDTSAMSTISRAGSMSAQLRSPDVMSSLRSGTASQTVSVAASDCSQEERKYKDDKSKRALVVREIVETEKTYVKGLQELVDIYIKPSAAPVNLISGVGSGKETTIPSAERKIVFSGIEALFSFHKESFLPSLEKAAAPLLQKPPGSDELDPDGQLSVEVATAVAGCFLRYAAFMRMYSTYINNFDNSVQRIRFWSTDRPVAGSSSPGSTLTPSSSTAQLVGLGLAISSPSVPVVMSDPSSPSHTAHLTSGQRKRIKQFLKRCRMNPRHSQLNMEGYLLLPVQRIPRYRLLLEELLRSTPPSYTFLDDSLDRALTEISSLANNMNEGKRESESRRKLVQWQSRIRGKFPSPLVQPHRRLIMDGPLLLTRVVRKTVVSFETFNAQGDASAVQVDCLAPELNPRPLIGILCNDLLVLCRDPSDGKDPMSAVDLWAVLRMQTLPQPASIVHGTVLRLVDNKAILYFEAPSPSDALNWFRAINLHIPSAKA</sequence>
<evidence type="ECO:0000313" key="3">
    <source>
        <dbReference type="EMBL" id="KAG1783749.1"/>
    </source>
</evidence>
<feature type="compositionally biased region" description="Low complexity" evidence="1">
    <location>
        <begin position="612"/>
        <end position="623"/>
    </location>
</feature>
<dbReference type="InterPro" id="IPR000219">
    <property type="entry name" value="DH_dom"/>
</dbReference>
<evidence type="ECO:0000259" key="2">
    <source>
        <dbReference type="PROSITE" id="PS50010"/>
    </source>
</evidence>
<feature type="region of interest" description="Disordered" evidence="1">
    <location>
        <begin position="609"/>
        <end position="745"/>
    </location>
</feature>
<feature type="compositionally biased region" description="Low complexity" evidence="1">
    <location>
        <begin position="775"/>
        <end position="793"/>
    </location>
</feature>
<feature type="region of interest" description="Disordered" evidence="1">
    <location>
        <begin position="554"/>
        <end position="595"/>
    </location>
</feature>
<dbReference type="InterPro" id="IPR035899">
    <property type="entry name" value="DBL_dom_sf"/>
</dbReference>
<feature type="compositionally biased region" description="Polar residues" evidence="1">
    <location>
        <begin position="502"/>
        <end position="512"/>
    </location>
</feature>
<organism evidence="3 4">
    <name type="scientific">Suillus placidus</name>
    <dbReference type="NCBI Taxonomy" id="48579"/>
    <lineage>
        <taxon>Eukaryota</taxon>
        <taxon>Fungi</taxon>
        <taxon>Dikarya</taxon>
        <taxon>Basidiomycota</taxon>
        <taxon>Agaricomycotina</taxon>
        <taxon>Agaricomycetes</taxon>
        <taxon>Agaricomycetidae</taxon>
        <taxon>Boletales</taxon>
        <taxon>Suillineae</taxon>
        <taxon>Suillaceae</taxon>
        <taxon>Suillus</taxon>
    </lineage>
</organism>
<dbReference type="OrthoDB" id="660555at2759"/>
<dbReference type="InterPro" id="IPR051092">
    <property type="entry name" value="FYVE_RhoGEF_PH"/>
</dbReference>
<dbReference type="InterPro" id="IPR001331">
    <property type="entry name" value="GDS_CDC24_CS"/>
</dbReference>
<dbReference type="SUPFAM" id="SSF52075">
    <property type="entry name" value="Outer arm dynein light chain 1"/>
    <property type="match status" value="1"/>
</dbReference>
<dbReference type="SUPFAM" id="SSF48065">
    <property type="entry name" value="DBL homology domain (DH-domain)"/>
    <property type="match status" value="1"/>
</dbReference>
<feature type="region of interest" description="Disordered" evidence="1">
    <location>
        <begin position="173"/>
        <end position="240"/>
    </location>
</feature>
<dbReference type="EMBL" id="JABBWD010000001">
    <property type="protein sequence ID" value="KAG1783749.1"/>
    <property type="molecule type" value="Genomic_DNA"/>
</dbReference>
<feature type="compositionally biased region" description="Low complexity" evidence="1">
    <location>
        <begin position="853"/>
        <end position="867"/>
    </location>
</feature>
<name>A0A9P7D8U7_9AGAM</name>
<feature type="compositionally biased region" description="Polar residues" evidence="1">
    <location>
        <begin position="577"/>
        <end position="588"/>
    </location>
</feature>
<protein>
    <recommendedName>
        <fullName evidence="2">DH domain-containing protein</fullName>
    </recommendedName>
</protein>
<dbReference type="InterPro" id="IPR032675">
    <property type="entry name" value="LRR_dom_sf"/>
</dbReference>
<feature type="domain" description="DH" evidence="2">
    <location>
        <begin position="990"/>
        <end position="1259"/>
    </location>
</feature>
<feature type="compositionally biased region" description="Pro residues" evidence="1">
    <location>
        <begin position="55"/>
        <end position="70"/>
    </location>
</feature>
<dbReference type="PROSITE" id="PS00741">
    <property type="entry name" value="DH_1"/>
    <property type="match status" value="1"/>
</dbReference>
<dbReference type="Gene3D" id="2.30.29.30">
    <property type="entry name" value="Pleckstrin-homology domain (PH domain)/Phosphotyrosine-binding domain (PTB)"/>
    <property type="match status" value="1"/>
</dbReference>
<dbReference type="InterPro" id="IPR011993">
    <property type="entry name" value="PH-like_dom_sf"/>
</dbReference>
<feature type="compositionally biased region" description="Polar residues" evidence="1">
    <location>
        <begin position="634"/>
        <end position="648"/>
    </location>
</feature>
<keyword evidence="4" id="KW-1185">Reference proteome</keyword>
<feature type="compositionally biased region" description="Polar residues" evidence="1">
    <location>
        <begin position="731"/>
        <end position="745"/>
    </location>
</feature>
<reference evidence="3" key="1">
    <citation type="journal article" date="2020" name="New Phytol.">
        <title>Comparative genomics reveals dynamic genome evolution in host specialist ectomycorrhizal fungi.</title>
        <authorList>
            <person name="Lofgren L.A."/>
            <person name="Nguyen N.H."/>
            <person name="Vilgalys R."/>
            <person name="Ruytinx J."/>
            <person name="Liao H.L."/>
            <person name="Branco S."/>
            <person name="Kuo A."/>
            <person name="LaButti K."/>
            <person name="Lipzen A."/>
            <person name="Andreopoulos W."/>
            <person name="Pangilinan J."/>
            <person name="Riley R."/>
            <person name="Hundley H."/>
            <person name="Na H."/>
            <person name="Barry K."/>
            <person name="Grigoriev I.V."/>
            <person name="Stajich J.E."/>
            <person name="Kennedy P.G."/>
        </authorList>
    </citation>
    <scope>NUCLEOTIDE SEQUENCE</scope>
    <source>
        <strain evidence="3">DOB743</strain>
    </source>
</reference>
<feature type="compositionally biased region" description="Polar residues" evidence="1">
    <location>
        <begin position="1"/>
        <end position="16"/>
    </location>
</feature>
<dbReference type="SMART" id="SM00325">
    <property type="entry name" value="RhoGEF"/>
    <property type="match status" value="1"/>
</dbReference>
<dbReference type="PANTHER" id="PTHR12673">
    <property type="entry name" value="FACIOGENITAL DYSPLASIA PROTEIN"/>
    <property type="match status" value="1"/>
</dbReference>
<feature type="compositionally biased region" description="Polar residues" evidence="1">
    <location>
        <begin position="677"/>
        <end position="687"/>
    </location>
</feature>
<evidence type="ECO:0000313" key="4">
    <source>
        <dbReference type="Proteomes" id="UP000714275"/>
    </source>
</evidence>
<feature type="compositionally biased region" description="Low complexity" evidence="1">
    <location>
        <begin position="84"/>
        <end position="115"/>
    </location>
</feature>
<accession>A0A9P7D8U7</accession>
<dbReference type="Proteomes" id="UP000714275">
    <property type="component" value="Unassembled WGS sequence"/>
</dbReference>
<dbReference type="PROSITE" id="PS50010">
    <property type="entry name" value="DH_2"/>
    <property type="match status" value="1"/>
</dbReference>
<gene>
    <name evidence="3" type="ORF">EV702DRAFT_958291</name>
</gene>
<feature type="compositionally biased region" description="Acidic residues" evidence="1">
    <location>
        <begin position="218"/>
        <end position="235"/>
    </location>
</feature>
<feature type="compositionally biased region" description="Pro residues" evidence="1">
    <location>
        <begin position="424"/>
        <end position="433"/>
    </location>
</feature>
<dbReference type="Gene3D" id="1.20.900.10">
    <property type="entry name" value="Dbl homology (DH) domain"/>
    <property type="match status" value="1"/>
</dbReference>